<feature type="region of interest" description="Disordered" evidence="1">
    <location>
        <begin position="22"/>
        <end position="46"/>
    </location>
</feature>
<proteinExistence type="predicted"/>
<comment type="caution">
    <text evidence="2">The sequence shown here is derived from an EMBL/GenBank/DDBJ whole genome shotgun (WGS) entry which is preliminary data.</text>
</comment>
<accession>A0AAD9G936</accession>
<sequence>MAVNTATKKLTTMVTIMAEHHGDVEPRPGVGTKSIIKPLEGTPKGLTRRPIRANRLRVSKRHRGTPKHILLGGETPPDGVVPKDAPATVTEGDKTESCSDQCLRGFPLYTGIIFLQGDILRDSNGTLKMPRITVRLRFPDDITCSHLMLGHKITVNAHVVIHEAL</sequence>
<keyword evidence="3" id="KW-1185">Reference proteome</keyword>
<dbReference type="EMBL" id="JAHBMH010000067">
    <property type="protein sequence ID" value="KAK1934049.1"/>
    <property type="molecule type" value="Genomic_DNA"/>
</dbReference>
<evidence type="ECO:0000313" key="3">
    <source>
        <dbReference type="Proteomes" id="UP001195914"/>
    </source>
</evidence>
<dbReference type="Proteomes" id="UP001195914">
    <property type="component" value="Unassembled WGS sequence"/>
</dbReference>
<dbReference type="AlphaFoldDB" id="A0AAD9G936"/>
<evidence type="ECO:0000313" key="2">
    <source>
        <dbReference type="EMBL" id="KAK1934049.1"/>
    </source>
</evidence>
<reference evidence="2" key="1">
    <citation type="journal article" date="2014" name="Nucleic Acids Res.">
        <title>The evolutionary dynamics of variant antigen genes in Babesia reveal a history of genomic innovation underlying host-parasite interaction.</title>
        <authorList>
            <person name="Jackson A.P."/>
            <person name="Otto T.D."/>
            <person name="Darby A."/>
            <person name="Ramaprasad A."/>
            <person name="Xia D."/>
            <person name="Echaide I.E."/>
            <person name="Farber M."/>
            <person name="Gahlot S."/>
            <person name="Gamble J."/>
            <person name="Gupta D."/>
            <person name="Gupta Y."/>
            <person name="Jackson L."/>
            <person name="Malandrin L."/>
            <person name="Malas T.B."/>
            <person name="Moussa E."/>
            <person name="Nair M."/>
            <person name="Reid A.J."/>
            <person name="Sanders M."/>
            <person name="Sharma J."/>
            <person name="Tracey A."/>
            <person name="Quail M.A."/>
            <person name="Weir W."/>
            <person name="Wastling J.M."/>
            <person name="Hall N."/>
            <person name="Willadsen P."/>
            <person name="Lingelbach K."/>
            <person name="Shiels B."/>
            <person name="Tait A."/>
            <person name="Berriman M."/>
            <person name="Allred D.R."/>
            <person name="Pain A."/>
        </authorList>
    </citation>
    <scope>NUCLEOTIDE SEQUENCE</scope>
    <source>
        <strain evidence="2">1802A</strain>
    </source>
</reference>
<evidence type="ECO:0000256" key="1">
    <source>
        <dbReference type="SAM" id="MobiDB-lite"/>
    </source>
</evidence>
<name>A0AAD9G936_BABDI</name>
<protein>
    <submittedName>
        <fullName evidence="2">Uncharacterized protein</fullName>
    </submittedName>
</protein>
<organism evidence="2 3">
    <name type="scientific">Babesia divergens</name>
    <dbReference type="NCBI Taxonomy" id="32595"/>
    <lineage>
        <taxon>Eukaryota</taxon>
        <taxon>Sar</taxon>
        <taxon>Alveolata</taxon>
        <taxon>Apicomplexa</taxon>
        <taxon>Aconoidasida</taxon>
        <taxon>Piroplasmida</taxon>
        <taxon>Babesiidae</taxon>
        <taxon>Babesia</taxon>
    </lineage>
</organism>
<reference evidence="2" key="2">
    <citation type="submission" date="2021-05" db="EMBL/GenBank/DDBJ databases">
        <authorList>
            <person name="Pain A."/>
        </authorList>
    </citation>
    <scope>NUCLEOTIDE SEQUENCE</scope>
    <source>
        <strain evidence="2">1802A</strain>
    </source>
</reference>
<gene>
    <name evidence="2" type="ORF">X943_002590</name>
</gene>